<dbReference type="InterPro" id="IPR029058">
    <property type="entry name" value="AB_hydrolase_fold"/>
</dbReference>
<name>W9XCY6_9EURO</name>
<gene>
    <name evidence="11" type="ORF">A1O5_08919</name>
</gene>
<keyword evidence="3" id="KW-0964">Secreted</keyword>
<keyword evidence="7" id="KW-0119">Carbohydrate metabolism</keyword>
<dbReference type="AlphaFoldDB" id="W9XCY6"/>
<comment type="subcellular location">
    <subcellularLocation>
        <location evidence="1">Secreted</location>
    </subcellularLocation>
</comment>
<dbReference type="EMBL" id="AMGX01000014">
    <property type="protein sequence ID" value="EXJ68304.1"/>
    <property type="molecule type" value="Genomic_DNA"/>
</dbReference>
<dbReference type="GO" id="GO:0030600">
    <property type="term" value="F:feruloyl esterase activity"/>
    <property type="evidence" value="ECO:0007669"/>
    <property type="project" value="UniProtKB-EC"/>
</dbReference>
<dbReference type="PANTHER" id="PTHR38050:SF2">
    <property type="entry name" value="FERULOYL ESTERASE C-RELATED"/>
    <property type="match status" value="1"/>
</dbReference>
<dbReference type="EC" id="3.1.1.73" evidence="2"/>
<dbReference type="HOGENOM" id="CLU_103410_0_0_1"/>
<dbReference type="Proteomes" id="UP000019471">
    <property type="component" value="Unassembled WGS sequence"/>
</dbReference>
<evidence type="ECO:0000256" key="8">
    <source>
        <dbReference type="ARBA" id="ARBA00023326"/>
    </source>
</evidence>
<dbReference type="RefSeq" id="XP_007747690.1">
    <property type="nucleotide sequence ID" value="XM_007749500.1"/>
</dbReference>
<dbReference type="PANTHER" id="PTHR38050">
    <property type="match status" value="1"/>
</dbReference>
<accession>W9XCY6</accession>
<feature type="region of interest" description="Disordered" evidence="10">
    <location>
        <begin position="1"/>
        <end position="28"/>
    </location>
</feature>
<sequence>MATETGGEAPPSTSGTERTTPYNIKDDSIRPPERHAWLHVPDSYYEARVPCPLMVALHGKAHPAKELEYLTQRSNAAFNRYAILVYPECVGLQWAGNPEAPPRDEVDDAGFVDVLIDHIMRDYAVDTVRVYIAGFGTVGGLAGLLACDPRASGRIAGFAMSSGAVYQDVALKEPLFSTCRPSRCPVPILEFYSIADP</sequence>
<keyword evidence="6" id="KW-0378">Hydrolase</keyword>
<feature type="compositionally biased region" description="Polar residues" evidence="10">
    <location>
        <begin position="11"/>
        <end position="22"/>
    </location>
</feature>
<evidence type="ECO:0000313" key="11">
    <source>
        <dbReference type="EMBL" id="EXJ68304.1"/>
    </source>
</evidence>
<keyword evidence="8" id="KW-0624">Polysaccharide degradation</keyword>
<dbReference type="SUPFAM" id="SSF53474">
    <property type="entry name" value="alpha/beta-Hydrolases"/>
    <property type="match status" value="1"/>
</dbReference>
<protein>
    <recommendedName>
        <fullName evidence="2">feruloyl esterase</fullName>
        <ecNumber evidence="2">3.1.1.73</ecNumber>
    </recommendedName>
</protein>
<dbReference type="STRING" id="1182543.W9XCY6"/>
<evidence type="ECO:0000256" key="9">
    <source>
        <dbReference type="ARBA" id="ARBA00034075"/>
    </source>
</evidence>
<reference evidence="11 12" key="1">
    <citation type="submission" date="2013-03" db="EMBL/GenBank/DDBJ databases">
        <title>The Genome Sequence of Cladophialophora psammophila CBS 110553.</title>
        <authorList>
            <consortium name="The Broad Institute Genomics Platform"/>
            <person name="Cuomo C."/>
            <person name="de Hoog S."/>
            <person name="Gorbushina A."/>
            <person name="Walker B."/>
            <person name="Young S.K."/>
            <person name="Zeng Q."/>
            <person name="Gargeya S."/>
            <person name="Fitzgerald M."/>
            <person name="Haas B."/>
            <person name="Abouelleil A."/>
            <person name="Allen A.W."/>
            <person name="Alvarado L."/>
            <person name="Arachchi H.M."/>
            <person name="Berlin A.M."/>
            <person name="Chapman S.B."/>
            <person name="Gainer-Dewar J."/>
            <person name="Goldberg J."/>
            <person name="Griggs A."/>
            <person name="Gujja S."/>
            <person name="Hansen M."/>
            <person name="Howarth C."/>
            <person name="Imamovic A."/>
            <person name="Ireland A."/>
            <person name="Larimer J."/>
            <person name="McCowan C."/>
            <person name="Murphy C."/>
            <person name="Pearson M."/>
            <person name="Poon T.W."/>
            <person name="Priest M."/>
            <person name="Roberts A."/>
            <person name="Saif S."/>
            <person name="Shea T."/>
            <person name="Sisk P."/>
            <person name="Sykes S."/>
            <person name="Wortman J."/>
            <person name="Nusbaum C."/>
            <person name="Birren B."/>
        </authorList>
    </citation>
    <scope>NUCLEOTIDE SEQUENCE [LARGE SCALE GENOMIC DNA]</scope>
    <source>
        <strain evidence="11 12">CBS 110553</strain>
    </source>
</reference>
<dbReference type="GO" id="GO:0045493">
    <property type="term" value="P:xylan catabolic process"/>
    <property type="evidence" value="ECO:0007669"/>
    <property type="project" value="UniProtKB-KW"/>
</dbReference>
<evidence type="ECO:0000256" key="5">
    <source>
        <dbReference type="ARBA" id="ARBA00022729"/>
    </source>
</evidence>
<proteinExistence type="predicted"/>
<comment type="catalytic activity">
    <reaction evidence="9">
        <text>feruloyl-polysaccharide + H2O = ferulate + polysaccharide.</text>
        <dbReference type="EC" id="3.1.1.73"/>
    </reaction>
</comment>
<dbReference type="GeneID" id="19193617"/>
<evidence type="ECO:0000256" key="6">
    <source>
        <dbReference type="ARBA" id="ARBA00022801"/>
    </source>
</evidence>
<organism evidence="11 12">
    <name type="scientific">Cladophialophora psammophila CBS 110553</name>
    <dbReference type="NCBI Taxonomy" id="1182543"/>
    <lineage>
        <taxon>Eukaryota</taxon>
        <taxon>Fungi</taxon>
        <taxon>Dikarya</taxon>
        <taxon>Ascomycota</taxon>
        <taxon>Pezizomycotina</taxon>
        <taxon>Eurotiomycetes</taxon>
        <taxon>Chaetothyriomycetidae</taxon>
        <taxon>Chaetothyriales</taxon>
        <taxon>Herpotrichiellaceae</taxon>
        <taxon>Cladophialophora</taxon>
    </lineage>
</organism>
<dbReference type="Gene3D" id="3.40.50.1820">
    <property type="entry name" value="alpha/beta hydrolase"/>
    <property type="match status" value="1"/>
</dbReference>
<evidence type="ECO:0000256" key="3">
    <source>
        <dbReference type="ARBA" id="ARBA00022525"/>
    </source>
</evidence>
<dbReference type="OrthoDB" id="424610at2759"/>
<keyword evidence="4" id="KW-0858">Xylan degradation</keyword>
<evidence type="ECO:0000256" key="10">
    <source>
        <dbReference type="SAM" id="MobiDB-lite"/>
    </source>
</evidence>
<keyword evidence="12" id="KW-1185">Reference proteome</keyword>
<dbReference type="InterPro" id="IPR043595">
    <property type="entry name" value="FaeB/C/D"/>
</dbReference>
<evidence type="ECO:0000256" key="7">
    <source>
        <dbReference type="ARBA" id="ARBA00023277"/>
    </source>
</evidence>
<evidence type="ECO:0000256" key="2">
    <source>
        <dbReference type="ARBA" id="ARBA00013091"/>
    </source>
</evidence>
<evidence type="ECO:0000313" key="12">
    <source>
        <dbReference type="Proteomes" id="UP000019471"/>
    </source>
</evidence>
<evidence type="ECO:0000256" key="4">
    <source>
        <dbReference type="ARBA" id="ARBA00022651"/>
    </source>
</evidence>
<keyword evidence="5" id="KW-0732">Signal</keyword>
<comment type="caution">
    <text evidence="11">The sequence shown here is derived from an EMBL/GenBank/DDBJ whole genome shotgun (WGS) entry which is preliminary data.</text>
</comment>
<dbReference type="GO" id="GO:0005576">
    <property type="term" value="C:extracellular region"/>
    <property type="evidence" value="ECO:0007669"/>
    <property type="project" value="UniProtKB-SubCell"/>
</dbReference>
<evidence type="ECO:0000256" key="1">
    <source>
        <dbReference type="ARBA" id="ARBA00004613"/>
    </source>
</evidence>